<sequence>METVHMAIGLVSLVALVLVVSHSASQVAGLVVEQTRAPISELVSRGGPVADQLTAPEGITPLMEGDRMDGACSVVQSIGGKACALVGPFLPKLGGDRKSGDSTKEEEKDKKETDGEPKAAAPDAPDPETPAEEDPPAE</sequence>
<dbReference type="Proteomes" id="UP001652680">
    <property type="component" value="Unassembled WGS sequence"/>
</dbReference>
<evidence type="ECO:0000256" key="2">
    <source>
        <dbReference type="SAM" id="SignalP"/>
    </source>
</evidence>
<name>A0ABM5I7B0_DRORH</name>
<proteinExistence type="predicted"/>
<evidence type="ECO:0000313" key="4">
    <source>
        <dbReference type="Proteomes" id="UP001652680"/>
    </source>
</evidence>
<accession>A0ABM5I7B0</accession>
<keyword evidence="2" id="KW-0732">Signal</keyword>
<reference evidence="4" key="1">
    <citation type="journal article" date="2021" name="Elife">
        <title>Highly contiguous assemblies of 101 drosophilid genomes.</title>
        <authorList>
            <person name="Kim B.Y."/>
            <person name="Wang J.R."/>
            <person name="Miller D.E."/>
            <person name="Barmina O."/>
            <person name="Delaney E."/>
            <person name="Thompson A."/>
            <person name="Comeault A.A."/>
            <person name="Peede D."/>
            <person name="D'Agostino E.R."/>
            <person name="Pelaez J."/>
            <person name="Aguilar J.M."/>
            <person name="Haji D."/>
            <person name="Matsunaga T."/>
            <person name="Armstrong E.E."/>
            <person name="Zych M."/>
            <person name="Ogawa Y."/>
            <person name="Stamenkovic-Radak M."/>
            <person name="Jelic M."/>
            <person name="Veselinovic M.S."/>
            <person name="Tanaskovic M."/>
            <person name="Eric P."/>
            <person name="Gao J.J."/>
            <person name="Katoh T.K."/>
            <person name="Toda M.J."/>
            <person name="Watabe H."/>
            <person name="Watada M."/>
            <person name="Davis J.S."/>
            <person name="Moyle L.C."/>
            <person name="Manoli G."/>
            <person name="Bertolini E."/>
            <person name="Kostal V."/>
            <person name="Hawley R.S."/>
            <person name="Takahashi A."/>
            <person name="Jones C.D."/>
            <person name="Price D.K."/>
            <person name="Whiteman N."/>
            <person name="Kopp A."/>
            <person name="Matute D.R."/>
            <person name="Petrov D.A."/>
        </authorList>
    </citation>
    <scope>NUCLEOTIDE SEQUENCE [LARGE SCALE GENOMIC DNA]</scope>
</reference>
<feature type="chain" id="PRO_5045075039" evidence="2">
    <location>
        <begin position="30"/>
        <end position="138"/>
    </location>
</feature>
<protein>
    <submittedName>
        <fullName evidence="3">Uncharacterized protein</fullName>
    </submittedName>
</protein>
<feature type="compositionally biased region" description="Acidic residues" evidence="1">
    <location>
        <begin position="125"/>
        <end position="138"/>
    </location>
</feature>
<feature type="compositionally biased region" description="Basic and acidic residues" evidence="1">
    <location>
        <begin position="94"/>
        <end position="117"/>
    </location>
</feature>
<feature type="signal peptide" evidence="2">
    <location>
        <begin position="1"/>
        <end position="29"/>
    </location>
</feature>
<evidence type="ECO:0000313" key="3">
    <source>
        <dbReference type="EnsemblMetazoa" id="XP_016991312.2"/>
    </source>
</evidence>
<dbReference type="RefSeq" id="XP_016991312.2">
    <property type="nucleotide sequence ID" value="XM_017135823.2"/>
</dbReference>
<dbReference type="GeneID" id="108053222"/>
<evidence type="ECO:0000256" key="1">
    <source>
        <dbReference type="SAM" id="MobiDB-lite"/>
    </source>
</evidence>
<feature type="region of interest" description="Disordered" evidence="1">
    <location>
        <begin position="88"/>
        <end position="138"/>
    </location>
</feature>
<organism evidence="3 4">
    <name type="scientific">Drosophila rhopaloa</name>
    <name type="common">Fruit fly</name>
    <dbReference type="NCBI Taxonomy" id="1041015"/>
    <lineage>
        <taxon>Eukaryota</taxon>
        <taxon>Metazoa</taxon>
        <taxon>Ecdysozoa</taxon>
        <taxon>Arthropoda</taxon>
        <taxon>Hexapoda</taxon>
        <taxon>Insecta</taxon>
        <taxon>Pterygota</taxon>
        <taxon>Neoptera</taxon>
        <taxon>Endopterygota</taxon>
        <taxon>Diptera</taxon>
        <taxon>Brachycera</taxon>
        <taxon>Muscomorpha</taxon>
        <taxon>Ephydroidea</taxon>
        <taxon>Drosophilidae</taxon>
        <taxon>Drosophila</taxon>
        <taxon>Sophophora</taxon>
    </lineage>
</organism>
<reference evidence="3" key="2">
    <citation type="submission" date="2025-05" db="UniProtKB">
        <authorList>
            <consortium name="EnsemblMetazoa"/>
        </authorList>
    </citation>
    <scope>IDENTIFICATION</scope>
</reference>
<dbReference type="EnsemblMetazoa" id="XM_017135823.2">
    <property type="protein sequence ID" value="XP_016991312.2"/>
    <property type="gene ID" value="LOC108053222"/>
</dbReference>
<keyword evidence="4" id="KW-1185">Reference proteome</keyword>